<sequence>DARDSMGRTPLFIAAGDNLMAVQCLLAHGADVNTVNTARQTPLMKASKYDASDIIRILLTDESIDVNKQDCHGRTALYLAASRGQVNATAALLADSRIDVNIESQKRFVPWVLSTPLKIAWKNGHKEIVKMFLERSDVADR</sequence>
<evidence type="ECO:0000313" key="5">
    <source>
        <dbReference type="Proteomes" id="UP000276215"/>
    </source>
</evidence>
<feature type="non-terminal residue" evidence="4">
    <location>
        <position position="141"/>
    </location>
</feature>
<dbReference type="PANTHER" id="PTHR24173">
    <property type="entry name" value="ANKYRIN REPEAT CONTAINING"/>
    <property type="match status" value="1"/>
</dbReference>
<evidence type="ECO:0000256" key="3">
    <source>
        <dbReference type="PROSITE-ProRule" id="PRU00023"/>
    </source>
</evidence>
<gene>
    <name evidence="4" type="ORF">L873DRAFT_1592971</name>
</gene>
<evidence type="ECO:0000313" key="4">
    <source>
        <dbReference type="EMBL" id="RPA89944.1"/>
    </source>
</evidence>
<dbReference type="SUPFAM" id="SSF48403">
    <property type="entry name" value="Ankyrin repeat"/>
    <property type="match status" value="1"/>
</dbReference>
<dbReference type="PROSITE" id="PS50088">
    <property type="entry name" value="ANK_REPEAT"/>
    <property type="match status" value="1"/>
</dbReference>
<proteinExistence type="predicted"/>
<dbReference type="STRING" id="1336337.A0A3N4J7W8"/>
<feature type="repeat" description="ANK" evidence="3">
    <location>
        <begin position="72"/>
        <end position="105"/>
    </location>
</feature>
<dbReference type="InterPro" id="IPR036770">
    <property type="entry name" value="Ankyrin_rpt-contain_sf"/>
</dbReference>
<dbReference type="PROSITE" id="PS50297">
    <property type="entry name" value="ANK_REP_REGION"/>
    <property type="match status" value="1"/>
</dbReference>
<reference evidence="4 5" key="1">
    <citation type="journal article" date="2018" name="Nat. Ecol. Evol.">
        <title>Pezizomycetes genomes reveal the molecular basis of ectomycorrhizal truffle lifestyle.</title>
        <authorList>
            <person name="Murat C."/>
            <person name="Payen T."/>
            <person name="Noel B."/>
            <person name="Kuo A."/>
            <person name="Morin E."/>
            <person name="Chen J."/>
            <person name="Kohler A."/>
            <person name="Krizsan K."/>
            <person name="Balestrini R."/>
            <person name="Da Silva C."/>
            <person name="Montanini B."/>
            <person name="Hainaut M."/>
            <person name="Levati E."/>
            <person name="Barry K.W."/>
            <person name="Belfiori B."/>
            <person name="Cichocki N."/>
            <person name="Clum A."/>
            <person name="Dockter R.B."/>
            <person name="Fauchery L."/>
            <person name="Guy J."/>
            <person name="Iotti M."/>
            <person name="Le Tacon F."/>
            <person name="Lindquist E.A."/>
            <person name="Lipzen A."/>
            <person name="Malagnac F."/>
            <person name="Mello A."/>
            <person name="Molinier V."/>
            <person name="Miyauchi S."/>
            <person name="Poulain J."/>
            <person name="Riccioni C."/>
            <person name="Rubini A."/>
            <person name="Sitrit Y."/>
            <person name="Splivallo R."/>
            <person name="Traeger S."/>
            <person name="Wang M."/>
            <person name="Zifcakova L."/>
            <person name="Wipf D."/>
            <person name="Zambonelli A."/>
            <person name="Paolocci F."/>
            <person name="Nowrousian M."/>
            <person name="Ottonello S."/>
            <person name="Baldrian P."/>
            <person name="Spatafora J.W."/>
            <person name="Henrissat B."/>
            <person name="Nagy L.G."/>
            <person name="Aury J.M."/>
            <person name="Wincker P."/>
            <person name="Grigoriev I.V."/>
            <person name="Bonfante P."/>
            <person name="Martin F.M."/>
        </authorList>
    </citation>
    <scope>NUCLEOTIDE SEQUENCE [LARGE SCALE GENOMIC DNA]</scope>
    <source>
        <strain evidence="4 5">120613-1</strain>
    </source>
</reference>
<dbReference type="OrthoDB" id="20872at2759"/>
<keyword evidence="2 3" id="KW-0040">ANK repeat</keyword>
<protein>
    <submittedName>
        <fullName evidence="4">Ankyrin</fullName>
    </submittedName>
</protein>
<dbReference type="Pfam" id="PF12796">
    <property type="entry name" value="Ank_2"/>
    <property type="match status" value="1"/>
</dbReference>
<dbReference type="AlphaFoldDB" id="A0A3N4J7W8"/>
<dbReference type="Proteomes" id="UP000276215">
    <property type="component" value="Unassembled WGS sequence"/>
</dbReference>
<evidence type="ECO:0000256" key="1">
    <source>
        <dbReference type="ARBA" id="ARBA00022737"/>
    </source>
</evidence>
<dbReference type="Gene3D" id="1.25.40.20">
    <property type="entry name" value="Ankyrin repeat-containing domain"/>
    <property type="match status" value="1"/>
</dbReference>
<dbReference type="EMBL" id="ML120549">
    <property type="protein sequence ID" value="RPA89944.1"/>
    <property type="molecule type" value="Genomic_DNA"/>
</dbReference>
<dbReference type="SMART" id="SM00248">
    <property type="entry name" value="ANK"/>
    <property type="match status" value="4"/>
</dbReference>
<feature type="non-terminal residue" evidence="4">
    <location>
        <position position="1"/>
    </location>
</feature>
<evidence type="ECO:0000256" key="2">
    <source>
        <dbReference type="ARBA" id="ARBA00023043"/>
    </source>
</evidence>
<dbReference type="PANTHER" id="PTHR24173:SF74">
    <property type="entry name" value="ANKYRIN REPEAT DOMAIN-CONTAINING PROTEIN 16"/>
    <property type="match status" value="1"/>
</dbReference>
<dbReference type="InterPro" id="IPR002110">
    <property type="entry name" value="Ankyrin_rpt"/>
</dbReference>
<keyword evidence="1" id="KW-0677">Repeat</keyword>
<keyword evidence="5" id="KW-1185">Reference proteome</keyword>
<organism evidence="4 5">
    <name type="scientific">Choiromyces venosus 120613-1</name>
    <dbReference type="NCBI Taxonomy" id="1336337"/>
    <lineage>
        <taxon>Eukaryota</taxon>
        <taxon>Fungi</taxon>
        <taxon>Dikarya</taxon>
        <taxon>Ascomycota</taxon>
        <taxon>Pezizomycotina</taxon>
        <taxon>Pezizomycetes</taxon>
        <taxon>Pezizales</taxon>
        <taxon>Tuberaceae</taxon>
        <taxon>Choiromyces</taxon>
    </lineage>
</organism>
<accession>A0A3N4J7W8</accession>
<name>A0A3N4J7W8_9PEZI</name>